<keyword evidence="2" id="KW-0812">Transmembrane</keyword>
<organism evidence="3 4">
    <name type="scientific">Actinacidiphila glaucinigra</name>
    <dbReference type="NCBI Taxonomy" id="235986"/>
    <lineage>
        <taxon>Bacteria</taxon>
        <taxon>Bacillati</taxon>
        <taxon>Actinomycetota</taxon>
        <taxon>Actinomycetes</taxon>
        <taxon>Kitasatosporales</taxon>
        <taxon>Streptomycetaceae</taxon>
        <taxon>Actinacidiphila</taxon>
    </lineage>
</organism>
<dbReference type="OrthoDB" id="4212396at2"/>
<dbReference type="EMBL" id="FZOF01000047">
    <property type="protein sequence ID" value="SNT57930.1"/>
    <property type="molecule type" value="Genomic_DNA"/>
</dbReference>
<keyword evidence="2" id="KW-0472">Membrane</keyword>
<evidence type="ECO:0000313" key="3">
    <source>
        <dbReference type="EMBL" id="SNT57930.1"/>
    </source>
</evidence>
<proteinExistence type="predicted"/>
<evidence type="ECO:0000256" key="2">
    <source>
        <dbReference type="SAM" id="Phobius"/>
    </source>
</evidence>
<feature type="transmembrane region" description="Helical" evidence="2">
    <location>
        <begin position="12"/>
        <end position="32"/>
    </location>
</feature>
<keyword evidence="4" id="KW-1185">Reference proteome</keyword>
<dbReference type="RefSeq" id="WP_089229163.1">
    <property type="nucleotide sequence ID" value="NZ_FZOF01000047.1"/>
</dbReference>
<accession>A0A239NT59</accession>
<reference evidence="3 4" key="1">
    <citation type="submission" date="2017-06" db="EMBL/GenBank/DDBJ databases">
        <authorList>
            <person name="Kim H.J."/>
            <person name="Triplett B.A."/>
        </authorList>
    </citation>
    <scope>NUCLEOTIDE SEQUENCE [LARGE SCALE GENOMIC DNA]</scope>
    <source>
        <strain evidence="3 4">CGMCC 4.1858</strain>
    </source>
</reference>
<gene>
    <name evidence="3" type="ORF">SAMN05216252_1478</name>
</gene>
<evidence type="ECO:0000256" key="1">
    <source>
        <dbReference type="SAM" id="MobiDB-lite"/>
    </source>
</evidence>
<dbReference type="AlphaFoldDB" id="A0A239NT59"/>
<sequence>MAGKPFAVGRGAWWRIGLPLAAAALLVVHLAWDGGPRRAAAVSRPGECGKGAARQVGGPGGSPGMVVGSYGTDNLPRMKGKPTFKVRLTISPGPDRHALTLRTPLTGAVTVQVHAGRGGGLLAGARGLTARIDALMYEAGQAPSATGTVRVTEDDFLHLVVELPDAAVCPGVTMGDLVSQDPGGNDAADLTVVTVVLVDRASGVRMEAQTGGV</sequence>
<protein>
    <submittedName>
        <fullName evidence="3">Uncharacterized protein</fullName>
    </submittedName>
</protein>
<dbReference type="Proteomes" id="UP000198280">
    <property type="component" value="Unassembled WGS sequence"/>
</dbReference>
<feature type="region of interest" description="Disordered" evidence="1">
    <location>
        <begin position="44"/>
        <end position="63"/>
    </location>
</feature>
<name>A0A239NT59_9ACTN</name>
<keyword evidence="2" id="KW-1133">Transmembrane helix</keyword>
<evidence type="ECO:0000313" key="4">
    <source>
        <dbReference type="Proteomes" id="UP000198280"/>
    </source>
</evidence>